<evidence type="ECO:0008006" key="4">
    <source>
        <dbReference type="Google" id="ProtNLM"/>
    </source>
</evidence>
<reference evidence="2 3" key="1">
    <citation type="submission" date="2023-12" db="EMBL/GenBank/DDBJ databases">
        <title>Novel species of the genus Arcicella isolated from rivers.</title>
        <authorList>
            <person name="Lu H."/>
        </authorList>
    </citation>
    <scope>NUCLEOTIDE SEQUENCE [LARGE SCALE GENOMIC DNA]</scope>
    <source>
        <strain evidence="2 3">DC2W</strain>
    </source>
</reference>
<sequence length="79" mass="9126">MNDLIKDIFLSLLGRVFLFIRYRNVQKVQKVLADESEDSYAQAGMILILWIIGLILLFGVGAMLMMTFYTILHHSLHLI</sequence>
<dbReference type="Proteomes" id="UP001303899">
    <property type="component" value="Unassembled WGS sequence"/>
</dbReference>
<comment type="caution">
    <text evidence="2">The sequence shown here is derived from an EMBL/GenBank/DDBJ whole genome shotgun (WGS) entry which is preliminary data.</text>
</comment>
<gene>
    <name evidence="2" type="ORF">VB776_03320</name>
</gene>
<keyword evidence="1" id="KW-0812">Transmembrane</keyword>
<protein>
    <recommendedName>
        <fullName evidence="4">DUF1206 domain-containing protein</fullName>
    </recommendedName>
</protein>
<organism evidence="2 3">
    <name type="scientific">Arcicella gelida</name>
    <dbReference type="NCBI Taxonomy" id="2984195"/>
    <lineage>
        <taxon>Bacteria</taxon>
        <taxon>Pseudomonadati</taxon>
        <taxon>Bacteroidota</taxon>
        <taxon>Cytophagia</taxon>
        <taxon>Cytophagales</taxon>
        <taxon>Flectobacillaceae</taxon>
        <taxon>Arcicella</taxon>
    </lineage>
</organism>
<evidence type="ECO:0000313" key="2">
    <source>
        <dbReference type="EMBL" id="MEA5401932.1"/>
    </source>
</evidence>
<dbReference type="EMBL" id="JAYGIL010000003">
    <property type="protein sequence ID" value="MEA5401932.1"/>
    <property type="molecule type" value="Genomic_DNA"/>
</dbReference>
<keyword evidence="3" id="KW-1185">Reference proteome</keyword>
<name>A0ABU5S0C7_9BACT</name>
<keyword evidence="1" id="KW-0472">Membrane</keyword>
<evidence type="ECO:0000313" key="3">
    <source>
        <dbReference type="Proteomes" id="UP001303899"/>
    </source>
</evidence>
<evidence type="ECO:0000256" key="1">
    <source>
        <dbReference type="SAM" id="Phobius"/>
    </source>
</evidence>
<dbReference type="RefSeq" id="WP_323326006.1">
    <property type="nucleotide sequence ID" value="NZ_JAYGIL010000003.1"/>
</dbReference>
<proteinExistence type="predicted"/>
<accession>A0ABU5S0C7</accession>
<keyword evidence="1" id="KW-1133">Transmembrane helix</keyword>
<feature type="transmembrane region" description="Helical" evidence="1">
    <location>
        <begin position="47"/>
        <end position="72"/>
    </location>
</feature>